<dbReference type="Gene3D" id="3.40.190.10">
    <property type="entry name" value="Periplasmic binding protein-like II"/>
    <property type="match status" value="2"/>
</dbReference>
<dbReference type="RefSeq" id="WP_088560749.1">
    <property type="nucleotide sequence ID" value="NZ_FYEH01000004.1"/>
</dbReference>
<dbReference type="EMBL" id="FYEH01000004">
    <property type="protein sequence ID" value="SNB64954.1"/>
    <property type="molecule type" value="Genomic_DNA"/>
</dbReference>
<comment type="subcellular location">
    <subcellularLocation>
        <location evidence="1">Periplasm</location>
    </subcellularLocation>
</comment>
<evidence type="ECO:0000313" key="4">
    <source>
        <dbReference type="EMBL" id="SNB64954.1"/>
    </source>
</evidence>
<dbReference type="InterPro" id="IPR006059">
    <property type="entry name" value="SBP"/>
</dbReference>
<evidence type="ECO:0000256" key="2">
    <source>
        <dbReference type="ARBA" id="ARBA00008520"/>
    </source>
</evidence>
<protein>
    <submittedName>
        <fullName evidence="4">Sorbitol-binding protein /mannitol-binding protein</fullName>
    </submittedName>
</protein>
<dbReference type="OrthoDB" id="9804061at2"/>
<dbReference type="AlphaFoldDB" id="A0A212QYY4"/>
<evidence type="ECO:0000256" key="1">
    <source>
        <dbReference type="ARBA" id="ARBA00004418"/>
    </source>
</evidence>
<proteinExistence type="inferred from homology"/>
<reference evidence="4 5" key="1">
    <citation type="submission" date="2017-06" db="EMBL/GenBank/DDBJ databases">
        <authorList>
            <person name="Kim H.J."/>
            <person name="Triplett B.A."/>
        </authorList>
    </citation>
    <scope>NUCLEOTIDE SEQUENCE [LARGE SCALE GENOMIC DNA]</scope>
    <source>
        <strain evidence="4 5">B29T1</strain>
    </source>
</reference>
<dbReference type="PANTHER" id="PTHR43649:SF12">
    <property type="entry name" value="DIACETYLCHITOBIOSE BINDING PROTEIN DASA"/>
    <property type="match status" value="1"/>
</dbReference>
<dbReference type="InterPro" id="IPR050490">
    <property type="entry name" value="Bact_solute-bd_prot1"/>
</dbReference>
<feature type="signal peptide" evidence="3">
    <location>
        <begin position="1"/>
        <end position="25"/>
    </location>
</feature>
<feature type="chain" id="PRO_5013030241" evidence="3">
    <location>
        <begin position="26"/>
        <end position="440"/>
    </location>
</feature>
<keyword evidence="3" id="KW-0732">Signal</keyword>
<name>A0A212QYY4_9PROT</name>
<dbReference type="CDD" id="cd13585">
    <property type="entry name" value="PBP2_TMBP_like"/>
    <property type="match status" value="1"/>
</dbReference>
<dbReference type="Proteomes" id="UP000197065">
    <property type="component" value="Unassembled WGS sequence"/>
</dbReference>
<accession>A0A212QYY4</accession>
<dbReference type="Pfam" id="PF01547">
    <property type="entry name" value="SBP_bac_1"/>
    <property type="match status" value="1"/>
</dbReference>
<dbReference type="PANTHER" id="PTHR43649">
    <property type="entry name" value="ARABINOSE-BINDING PROTEIN-RELATED"/>
    <property type="match status" value="1"/>
</dbReference>
<comment type="similarity">
    <text evidence="2">Belongs to the bacterial solute-binding protein 1 family.</text>
</comment>
<evidence type="ECO:0000313" key="5">
    <source>
        <dbReference type="Proteomes" id="UP000197065"/>
    </source>
</evidence>
<gene>
    <name evidence="4" type="ORF">SAMN07250955_104170</name>
</gene>
<dbReference type="SUPFAM" id="SSF53850">
    <property type="entry name" value="Periplasmic binding protein-like II"/>
    <property type="match status" value="1"/>
</dbReference>
<organism evidence="4 5">
    <name type="scientific">Arboricoccus pini</name>
    <dbReference type="NCBI Taxonomy" id="1963835"/>
    <lineage>
        <taxon>Bacteria</taxon>
        <taxon>Pseudomonadati</taxon>
        <taxon>Pseudomonadota</taxon>
        <taxon>Alphaproteobacteria</taxon>
        <taxon>Geminicoccales</taxon>
        <taxon>Geminicoccaceae</taxon>
        <taxon>Arboricoccus</taxon>
    </lineage>
</organism>
<dbReference type="GO" id="GO:0042597">
    <property type="term" value="C:periplasmic space"/>
    <property type="evidence" value="ECO:0007669"/>
    <property type="project" value="UniProtKB-SubCell"/>
</dbReference>
<keyword evidence="5" id="KW-1185">Reference proteome</keyword>
<evidence type="ECO:0000256" key="3">
    <source>
        <dbReference type="SAM" id="SignalP"/>
    </source>
</evidence>
<sequence>MRRRSLASFVGLGALAIAAAANLNAASAETITIATVNNSQMVAMQRLAPNWEKATGNKINWVVLEENVLRQRVTTDIATNGGQFDVLTIGSYEAPIWGKQGWLTEVDDLGDAYDYDDLFPSVKDAVSVEGKMYAVPFYAESSFTYYRKDLFKAAGLTMPEKPTYKDIESFAAKLTDKSKEQYGICLRGKPGWGENMAFFDTLVNASGGRWFDESWQPQLDQPAWKEALTLYVNLLTKYGPPGASSNGFNENQALFASGKCAMWVDATSGAGYIFDASNSKVADKTAFAAAPKGSVDTGTAWFWSWNLAIPKSSTKAAVAKQFLAWATSKDYVQLVGKTDGWPTLPPGTRKSTYAIADYMKAAPFAPIVQQAIISADLKHPTKDPVPYTGIQYVAIPEFQALGTQVGQNVAGALTGQMSIDAALQQSQATALSTMQQAGYL</sequence>